<organism evidence="1 2">
    <name type="scientific">Brachybacterium avium</name>
    <dbReference type="NCBI Taxonomy" id="2017485"/>
    <lineage>
        <taxon>Bacteria</taxon>
        <taxon>Bacillati</taxon>
        <taxon>Actinomycetota</taxon>
        <taxon>Actinomycetes</taxon>
        <taxon>Micrococcales</taxon>
        <taxon>Dermabacteraceae</taxon>
        <taxon>Brachybacterium</taxon>
    </lineage>
</organism>
<keyword evidence="2" id="KW-1185">Reference proteome</keyword>
<evidence type="ECO:0008006" key="3">
    <source>
        <dbReference type="Google" id="ProtNLM"/>
    </source>
</evidence>
<dbReference type="Proteomes" id="UP000198398">
    <property type="component" value="Chromosome"/>
</dbReference>
<dbReference type="Gene3D" id="3.30.460.40">
    <property type="match status" value="1"/>
</dbReference>
<dbReference type="KEGG" id="brv:CFK39_10505"/>
<evidence type="ECO:0000313" key="2">
    <source>
        <dbReference type="Proteomes" id="UP000198398"/>
    </source>
</evidence>
<sequence>MIDLTGRTDIPVAEEVLAELSTLCTELGLEYIVVGAAARDLVIHALQHTVPIRATEDIDIGVAIHVGEQLTELADRLSRKGTSEHKFTVRGVDIDIIPFGSNEQGREVRFADDHLLDVNGLQEAHATSVSVRMPQGTEIHVASAPAQTALKVLAWRDRHAVNPKDGLDLRVILAALSEAPFDDPVWEDEKALAATDYDIVAAASYHYAGRAAEAFAPADGRAVLDTLHDARLRPVLLRHMRSELAADLLDGYMKGFAAELER</sequence>
<name>A0A220UDU7_9MICO</name>
<accession>A0A220UDU7</accession>
<proteinExistence type="predicted"/>
<dbReference type="InterPro" id="IPR014942">
    <property type="entry name" value="AbiEii"/>
</dbReference>
<gene>
    <name evidence="1" type="ORF">CFK39_10505</name>
</gene>
<dbReference type="OrthoDB" id="4829960at2"/>
<protein>
    <recommendedName>
        <fullName evidence="3">Nucleotidyltransferase</fullName>
    </recommendedName>
</protein>
<reference evidence="2" key="1">
    <citation type="submission" date="2017-07" db="EMBL/GenBank/DDBJ databases">
        <title>Brachybacterium sp. VR2415.</title>
        <authorList>
            <person name="Tak E.J."/>
            <person name="Bae J.-W."/>
        </authorList>
    </citation>
    <scope>NUCLEOTIDE SEQUENCE [LARGE SCALE GENOMIC DNA]</scope>
    <source>
        <strain evidence="2">VR2415</strain>
    </source>
</reference>
<dbReference type="AlphaFoldDB" id="A0A220UDU7"/>
<dbReference type="Pfam" id="PF08843">
    <property type="entry name" value="AbiEii"/>
    <property type="match status" value="1"/>
</dbReference>
<evidence type="ECO:0000313" key="1">
    <source>
        <dbReference type="EMBL" id="ASK66170.1"/>
    </source>
</evidence>
<dbReference type="EMBL" id="CP022316">
    <property type="protein sequence ID" value="ASK66170.1"/>
    <property type="molecule type" value="Genomic_DNA"/>
</dbReference>
<dbReference type="RefSeq" id="WP_089065411.1">
    <property type="nucleotide sequence ID" value="NZ_CP022316.1"/>
</dbReference>